<feature type="compositionally biased region" description="Acidic residues" evidence="1">
    <location>
        <begin position="73"/>
        <end position="90"/>
    </location>
</feature>
<reference evidence="2 3" key="1">
    <citation type="submission" date="2018-03" db="EMBL/GenBank/DDBJ databases">
        <authorList>
            <person name="Guldener U."/>
        </authorList>
    </citation>
    <scope>NUCLEOTIDE SEQUENCE [LARGE SCALE GENOMIC DNA]</scope>
    <source>
        <strain evidence="2 3">DAOM196992</strain>
    </source>
</reference>
<dbReference type="AlphaFoldDB" id="A0A5C3ETM0"/>
<proteinExistence type="predicted"/>
<name>A0A5C3ETM0_9BASI</name>
<protein>
    <submittedName>
        <fullName evidence="2">Uncharacterized protein</fullName>
    </submittedName>
</protein>
<dbReference type="OrthoDB" id="3363351at2759"/>
<gene>
    <name evidence="2" type="ORF">PSFLO_00347</name>
</gene>
<accession>A0A5C3ETM0</accession>
<dbReference type="EMBL" id="OOIP01000001">
    <property type="protein sequence ID" value="SPO34876.1"/>
    <property type="molecule type" value="Genomic_DNA"/>
</dbReference>
<feature type="compositionally biased region" description="Low complexity" evidence="1">
    <location>
        <begin position="100"/>
        <end position="115"/>
    </location>
</feature>
<feature type="region of interest" description="Disordered" evidence="1">
    <location>
        <begin position="218"/>
        <end position="248"/>
    </location>
</feature>
<sequence length="541" mass="57728">MVLQNKYKARASRRYNNTKGESTQHGEPPQKPGFRQRHFRRFGSQLGPSGKDDGHDDGEGSNSGSEEDHSGSDQEDGGDSDDDDDGDDEVHDPRFPSLEKAAAAGQASSKQQGKATTDGDKTAPPSGRGKFSRRKLGESNAARIARLEAEKDPHLEGSDDEPEIDISALVARVKALDPNAHTQAGVSADIAAHRAERETASDVENDIDHSLAWLHEREMQRQKAKGRAGWKDGRPDAKRSDSHAEMKDVDLEGNKIDYEAIKREKEKAEALRALKARFQGRALGERESKAARARPVPSIKIGPHRDQPLSGSMAPTSTSVNGGLDPASSGRRAAPAVSPPASSTSSRGSSSAMSASSSLSSPSGAQRHDETSAVSDSVAAEIDASLNRQRKLAQSGNHDSGSVSSQRSSFSTDFGRRRSPMSVKDYDGVTDPGPPTDEIDSFLASLKPEPLVRTSQQVRPGSPEEKKKRHGGGKGGDRAASARTPLASSTPSPEKAASKGERIHRFPVPAPALAAAGPLNSKMPKRGEIESLESFLDDMLK</sequence>
<feature type="compositionally biased region" description="Polar residues" evidence="1">
    <location>
        <begin position="14"/>
        <end position="25"/>
    </location>
</feature>
<keyword evidence="3" id="KW-1185">Reference proteome</keyword>
<feature type="compositionally biased region" description="Basic and acidic residues" evidence="1">
    <location>
        <begin position="229"/>
        <end position="248"/>
    </location>
</feature>
<feature type="compositionally biased region" description="Polar residues" evidence="1">
    <location>
        <begin position="309"/>
        <end position="321"/>
    </location>
</feature>
<feature type="region of interest" description="Disordered" evidence="1">
    <location>
        <begin position="1"/>
        <end position="162"/>
    </location>
</feature>
<feature type="compositionally biased region" description="Low complexity" evidence="1">
    <location>
        <begin position="326"/>
        <end position="365"/>
    </location>
</feature>
<feature type="compositionally biased region" description="Basic and acidic residues" evidence="1">
    <location>
        <begin position="145"/>
        <end position="157"/>
    </location>
</feature>
<evidence type="ECO:0000313" key="2">
    <source>
        <dbReference type="EMBL" id="SPO34876.1"/>
    </source>
</evidence>
<evidence type="ECO:0000256" key="1">
    <source>
        <dbReference type="SAM" id="MobiDB-lite"/>
    </source>
</evidence>
<evidence type="ECO:0000313" key="3">
    <source>
        <dbReference type="Proteomes" id="UP000323386"/>
    </source>
</evidence>
<feature type="compositionally biased region" description="Low complexity" evidence="1">
    <location>
        <begin position="400"/>
        <end position="411"/>
    </location>
</feature>
<dbReference type="Proteomes" id="UP000323386">
    <property type="component" value="Unassembled WGS sequence"/>
</dbReference>
<organism evidence="2 3">
    <name type="scientific">Pseudozyma flocculosa</name>
    <dbReference type="NCBI Taxonomy" id="84751"/>
    <lineage>
        <taxon>Eukaryota</taxon>
        <taxon>Fungi</taxon>
        <taxon>Dikarya</taxon>
        <taxon>Basidiomycota</taxon>
        <taxon>Ustilaginomycotina</taxon>
        <taxon>Ustilaginomycetes</taxon>
        <taxon>Ustilaginales</taxon>
        <taxon>Ustilaginaceae</taxon>
        <taxon>Pseudozyma</taxon>
    </lineage>
</organism>
<feature type="region of interest" description="Disordered" evidence="1">
    <location>
        <begin position="277"/>
        <end position="509"/>
    </location>
</feature>